<evidence type="ECO:0000259" key="2">
    <source>
        <dbReference type="Pfam" id="PF13407"/>
    </source>
</evidence>
<evidence type="ECO:0000313" key="3">
    <source>
        <dbReference type="EMBL" id="MTD55537.1"/>
    </source>
</evidence>
<dbReference type="InterPro" id="IPR025997">
    <property type="entry name" value="SBP_2_dom"/>
</dbReference>
<evidence type="ECO:0000256" key="1">
    <source>
        <dbReference type="SAM" id="SignalP"/>
    </source>
</evidence>
<reference evidence="3 4" key="1">
    <citation type="submission" date="2019-11" db="EMBL/GenBank/DDBJ databases">
        <title>Draft genome of Amycolatopsis RM579.</title>
        <authorList>
            <person name="Duangmal K."/>
            <person name="Mingma R."/>
        </authorList>
    </citation>
    <scope>NUCLEOTIDE SEQUENCE [LARGE SCALE GENOMIC DNA]</scope>
    <source>
        <strain evidence="3 4">RM579</strain>
    </source>
</reference>
<feature type="domain" description="Periplasmic binding protein" evidence="2">
    <location>
        <begin position="98"/>
        <end position="334"/>
    </location>
</feature>
<dbReference type="OrthoDB" id="3614783at2"/>
<sequence>MNFLARHRRRALWACLTLAAVTVLGGCGSSRVADGPAAHDPATDTGVAAAKAQIAAQMVAPTSVGITKPIKPAVAGKTVVYLKCAIVNCKIHADALAESFKPLGLNLRVVDSGLTPESFKNALATAKALHPDGVISDAIPAAIAQTTMDEMAAEGISVVSIVAPDLKLSDRVANVMGVPYMIRQGQTMANWTIADSGGHANVLYLSDTTLSFSASTTQGLKEAYAKNCPGCTVHELATNSGEIGTVLPNKISSYLQAHPDVKYVIVQYSALLTGVPAALATAGITGIKTIGASPTQINQQYMKAGQESAGIFNSNAAMAWYATDTVARLMSGEQPLPVVDDPPNLQLMTASQVTWEPKNSDYPWIPGWEQMFTKAWEANGS</sequence>
<protein>
    <submittedName>
        <fullName evidence="3">Substrate-binding domain-containing protein</fullName>
    </submittedName>
</protein>
<dbReference type="InterPro" id="IPR028082">
    <property type="entry name" value="Peripla_BP_I"/>
</dbReference>
<dbReference type="Proteomes" id="UP000440096">
    <property type="component" value="Unassembled WGS sequence"/>
</dbReference>
<keyword evidence="4" id="KW-1185">Reference proteome</keyword>
<comment type="caution">
    <text evidence="3">The sequence shown here is derived from an EMBL/GenBank/DDBJ whole genome shotgun (WGS) entry which is preliminary data.</text>
</comment>
<keyword evidence="1" id="KW-0732">Signal</keyword>
<feature type="chain" id="PRO_5039126139" evidence="1">
    <location>
        <begin position="26"/>
        <end position="381"/>
    </location>
</feature>
<evidence type="ECO:0000313" key="4">
    <source>
        <dbReference type="Proteomes" id="UP000440096"/>
    </source>
</evidence>
<accession>A0A6N7YR81</accession>
<dbReference type="EMBL" id="WMBA01000023">
    <property type="protein sequence ID" value="MTD55537.1"/>
    <property type="molecule type" value="Genomic_DNA"/>
</dbReference>
<feature type="signal peptide" evidence="1">
    <location>
        <begin position="1"/>
        <end position="25"/>
    </location>
</feature>
<dbReference type="Gene3D" id="3.40.50.2300">
    <property type="match status" value="2"/>
</dbReference>
<proteinExistence type="predicted"/>
<dbReference type="SUPFAM" id="SSF53822">
    <property type="entry name" value="Periplasmic binding protein-like I"/>
    <property type="match status" value="1"/>
</dbReference>
<dbReference type="PROSITE" id="PS51257">
    <property type="entry name" value="PROKAR_LIPOPROTEIN"/>
    <property type="match status" value="1"/>
</dbReference>
<organism evidence="3 4">
    <name type="scientific">Amycolatopsis pithecellobii</name>
    <dbReference type="NCBI Taxonomy" id="664692"/>
    <lineage>
        <taxon>Bacteria</taxon>
        <taxon>Bacillati</taxon>
        <taxon>Actinomycetota</taxon>
        <taxon>Actinomycetes</taxon>
        <taxon>Pseudonocardiales</taxon>
        <taxon>Pseudonocardiaceae</taxon>
        <taxon>Amycolatopsis</taxon>
    </lineage>
</organism>
<dbReference type="Pfam" id="PF13407">
    <property type="entry name" value="Peripla_BP_4"/>
    <property type="match status" value="1"/>
</dbReference>
<gene>
    <name evidence="3" type="ORF">GKO32_16365</name>
</gene>
<name>A0A6N7YR81_9PSEU</name>
<dbReference type="AlphaFoldDB" id="A0A6N7YR81"/>